<keyword evidence="3" id="KW-1185">Reference proteome</keyword>
<evidence type="ECO:0000256" key="1">
    <source>
        <dbReference type="SAM" id="Phobius"/>
    </source>
</evidence>
<reference evidence="2" key="1">
    <citation type="submission" date="2018-11" db="EMBL/GenBank/DDBJ databases">
        <authorList>
            <consortium name="Pathogen Informatics"/>
        </authorList>
    </citation>
    <scope>NUCLEOTIDE SEQUENCE</scope>
</reference>
<name>A0A3S5C7I7_9PLAT</name>
<proteinExistence type="predicted"/>
<sequence length="181" mass="19839">MIEYTIRDDIALDGISTDLDPAEKVRIPSVAQHLLAVTMSSGWGSACASAFVFLVYSPTRDRCVKTSSRDWLEKQFSTHSHELVTAPMHLSTSAWAGVEQSGERNPRVIVETLSGTVVVSARSEVFVAAISRWFDCVGVPGGAGARQTTCRPGLRLPPSSQTQTLVPPRRVWEAEKVRRNE</sequence>
<keyword evidence="1" id="KW-0472">Membrane</keyword>
<comment type="caution">
    <text evidence="2">The sequence shown here is derived from an EMBL/GenBank/DDBJ whole genome shotgun (WGS) entry which is preliminary data.</text>
</comment>
<dbReference type="EMBL" id="CAAALY010265101">
    <property type="protein sequence ID" value="VEL40491.1"/>
    <property type="molecule type" value="Genomic_DNA"/>
</dbReference>
<feature type="transmembrane region" description="Helical" evidence="1">
    <location>
        <begin position="34"/>
        <end position="56"/>
    </location>
</feature>
<evidence type="ECO:0000313" key="2">
    <source>
        <dbReference type="EMBL" id="VEL40491.1"/>
    </source>
</evidence>
<keyword evidence="1" id="KW-1133">Transmembrane helix</keyword>
<dbReference type="AlphaFoldDB" id="A0A3S5C7I7"/>
<accession>A0A3S5C7I7</accession>
<keyword evidence="1" id="KW-0812">Transmembrane</keyword>
<protein>
    <submittedName>
        <fullName evidence="2">Uncharacterized protein</fullName>
    </submittedName>
</protein>
<organism evidence="2 3">
    <name type="scientific">Protopolystoma xenopodis</name>
    <dbReference type="NCBI Taxonomy" id="117903"/>
    <lineage>
        <taxon>Eukaryota</taxon>
        <taxon>Metazoa</taxon>
        <taxon>Spiralia</taxon>
        <taxon>Lophotrochozoa</taxon>
        <taxon>Platyhelminthes</taxon>
        <taxon>Monogenea</taxon>
        <taxon>Polyopisthocotylea</taxon>
        <taxon>Polystomatidea</taxon>
        <taxon>Polystomatidae</taxon>
        <taxon>Protopolystoma</taxon>
    </lineage>
</organism>
<gene>
    <name evidence="2" type="ORF">PXEA_LOCUS33931</name>
</gene>
<dbReference type="Proteomes" id="UP000784294">
    <property type="component" value="Unassembled WGS sequence"/>
</dbReference>
<evidence type="ECO:0000313" key="3">
    <source>
        <dbReference type="Proteomes" id="UP000784294"/>
    </source>
</evidence>